<dbReference type="AlphaFoldDB" id="A0A0E0KWP9"/>
<reference evidence="1" key="2">
    <citation type="submission" date="2018-05" db="EMBL/GenBank/DDBJ databases">
        <title>OpunRS2 (Oryza punctata Reference Sequence Version 2).</title>
        <authorList>
            <person name="Zhang J."/>
            <person name="Kudrna D."/>
            <person name="Lee S."/>
            <person name="Talag J."/>
            <person name="Welchert J."/>
            <person name="Wing R.A."/>
        </authorList>
    </citation>
    <scope>NUCLEOTIDE SEQUENCE [LARGE SCALE GENOMIC DNA]</scope>
</reference>
<evidence type="ECO:0000313" key="2">
    <source>
        <dbReference type="Proteomes" id="UP000026962"/>
    </source>
</evidence>
<organism evidence="1">
    <name type="scientific">Oryza punctata</name>
    <name type="common">Red rice</name>
    <dbReference type="NCBI Taxonomy" id="4537"/>
    <lineage>
        <taxon>Eukaryota</taxon>
        <taxon>Viridiplantae</taxon>
        <taxon>Streptophyta</taxon>
        <taxon>Embryophyta</taxon>
        <taxon>Tracheophyta</taxon>
        <taxon>Spermatophyta</taxon>
        <taxon>Magnoliopsida</taxon>
        <taxon>Liliopsida</taxon>
        <taxon>Poales</taxon>
        <taxon>Poaceae</taxon>
        <taxon>BOP clade</taxon>
        <taxon>Oryzoideae</taxon>
        <taxon>Oryzeae</taxon>
        <taxon>Oryzinae</taxon>
        <taxon>Oryza</taxon>
    </lineage>
</organism>
<dbReference type="HOGENOM" id="CLU_1818995_0_0_1"/>
<sequence>MAANEDKLNVGDCRPAWLPTAKSAHLGPNCNCNVVFTCAREGWGFRLVKLAKLLSPKLGVTQPTALTELLKSRCVRVSLSSASPLQRRTHSSVASSLRSTPSTPCWVRIALDTCTLLPAARCPSPSSFSPTASLFPTHRWSP</sequence>
<reference evidence="1" key="1">
    <citation type="submission" date="2015-04" db="UniProtKB">
        <authorList>
            <consortium name="EnsemblPlants"/>
        </authorList>
    </citation>
    <scope>IDENTIFICATION</scope>
</reference>
<keyword evidence="2" id="KW-1185">Reference proteome</keyword>
<name>A0A0E0KWP9_ORYPU</name>
<dbReference type="Proteomes" id="UP000026962">
    <property type="component" value="Chromosome 4"/>
</dbReference>
<proteinExistence type="predicted"/>
<protein>
    <submittedName>
        <fullName evidence="1">Uncharacterized protein</fullName>
    </submittedName>
</protein>
<accession>A0A0E0KWP9</accession>
<dbReference type="EnsemblPlants" id="OPUNC04G26890.1">
    <property type="protein sequence ID" value="OPUNC04G26890.1"/>
    <property type="gene ID" value="OPUNC04G26890"/>
</dbReference>
<dbReference type="OMA" id="CNGNAVF"/>
<evidence type="ECO:0000313" key="1">
    <source>
        <dbReference type="EnsemblPlants" id="OPUNC04G26890.1"/>
    </source>
</evidence>
<dbReference type="Gramene" id="OPUNC04G26890.1">
    <property type="protein sequence ID" value="OPUNC04G26890.1"/>
    <property type="gene ID" value="OPUNC04G26890"/>
</dbReference>